<evidence type="ECO:0000313" key="2">
    <source>
        <dbReference type="EMBL" id="GGD10043.1"/>
    </source>
</evidence>
<dbReference type="Proteomes" id="UP000642571">
    <property type="component" value="Unassembled WGS sequence"/>
</dbReference>
<dbReference type="RefSeq" id="WP_188652760.1">
    <property type="nucleotide sequence ID" value="NZ_BMIN01000006.1"/>
</dbReference>
<feature type="coiled-coil region" evidence="1">
    <location>
        <begin position="23"/>
        <end position="57"/>
    </location>
</feature>
<protein>
    <submittedName>
        <fullName evidence="2">Uncharacterized protein</fullName>
    </submittedName>
</protein>
<gene>
    <name evidence="2" type="ORF">GCM10011389_16960</name>
</gene>
<keyword evidence="1" id="KW-0175">Coiled coil</keyword>
<evidence type="ECO:0000313" key="3">
    <source>
        <dbReference type="Proteomes" id="UP000642571"/>
    </source>
</evidence>
<sequence>MQGTRDLKEKMLDYLDKEIDALINQQNKEIQGLKEVIETKEKKIFKLTDKMVEQQNREYKHKNEDSQLRLEADLLLGVLYNCGDLEFIKAYLTKYREQVPTCWVEKYITVMKELMKAGDYQNSALIIQFLLESLGEEGHELQTSTYNHLLEMGPFFLLEEPDVDHLEYPYNLTNVLYFYRSMATLSGSRSIKQFLKDHVAVIKKNVFRCNSPKSITELIRCYFAYDLIDGLDAVFTDLEVVWPSIKGKLTAEQLSIILLIALYLNRDRVLLPNAYDDKYHNKSRPEMKLYWLYKKTKNNKADNLENRKDMEMLIHQSKLLSRYEKEYFTECFTNRWVETSKQTFKIKDEGTNNKLTSLKVISVLPAKQKKRHSKKFEHTMIRIALYKSGKSQTVHEYFNTPAMKVVGKEKYYLTDNQLNNIKKKRAGYWMNVGQVDEGLILMNTKRTQLKSPLVTSNNKQPISKEDHVHMTNETKLSDKSQLRKLGYQITGTTRVKRWEILSKKAVPQMGVKEVASIIAFLIRGRKAMKNGESKNRYSISEWEYDLNRLKRTYFKNDFNWPSTTVRTYP</sequence>
<name>A0ABQ1Q1M6_9BACI</name>
<accession>A0ABQ1Q1M6</accession>
<keyword evidence="3" id="KW-1185">Reference proteome</keyword>
<reference evidence="3" key="1">
    <citation type="journal article" date="2019" name="Int. J. Syst. Evol. Microbiol.">
        <title>The Global Catalogue of Microorganisms (GCM) 10K type strain sequencing project: providing services to taxonomists for standard genome sequencing and annotation.</title>
        <authorList>
            <consortium name="The Broad Institute Genomics Platform"/>
            <consortium name="The Broad Institute Genome Sequencing Center for Infectious Disease"/>
            <person name="Wu L."/>
            <person name="Ma J."/>
        </authorList>
    </citation>
    <scope>NUCLEOTIDE SEQUENCE [LARGE SCALE GENOMIC DNA]</scope>
    <source>
        <strain evidence="3">CGMCC 1.15353</strain>
    </source>
</reference>
<dbReference type="EMBL" id="BMIN01000006">
    <property type="protein sequence ID" value="GGD10043.1"/>
    <property type="molecule type" value="Genomic_DNA"/>
</dbReference>
<comment type="caution">
    <text evidence="2">The sequence shown here is derived from an EMBL/GenBank/DDBJ whole genome shotgun (WGS) entry which is preliminary data.</text>
</comment>
<evidence type="ECO:0000256" key="1">
    <source>
        <dbReference type="SAM" id="Coils"/>
    </source>
</evidence>
<organism evidence="2 3">
    <name type="scientific">Pontibacillus salipaludis</name>
    <dbReference type="NCBI Taxonomy" id="1697394"/>
    <lineage>
        <taxon>Bacteria</taxon>
        <taxon>Bacillati</taxon>
        <taxon>Bacillota</taxon>
        <taxon>Bacilli</taxon>
        <taxon>Bacillales</taxon>
        <taxon>Bacillaceae</taxon>
        <taxon>Pontibacillus</taxon>
    </lineage>
</organism>
<proteinExistence type="predicted"/>